<dbReference type="InterPro" id="IPR004281">
    <property type="entry name" value="IL-12_alpha"/>
</dbReference>
<evidence type="ECO:0000256" key="5">
    <source>
        <dbReference type="ARBA" id="ARBA00022729"/>
    </source>
</evidence>
<feature type="chain" id="PRO_5043113063" description="Interleukin-12 subunit alpha" evidence="10">
    <location>
        <begin position="23"/>
        <end position="194"/>
    </location>
</feature>
<dbReference type="PANTHER" id="PTHR48485:SF1">
    <property type="entry name" value="INTERLEUKIN-12 SUBUNIT ALPHA"/>
    <property type="match status" value="1"/>
</dbReference>
<comment type="similarity">
    <text evidence="2 10">Belongs to the IL-6 superfamily.</text>
</comment>
<keyword evidence="12" id="KW-1185">Reference proteome</keyword>
<dbReference type="PANTHER" id="PTHR48485">
    <property type="entry name" value="INTERLEUKIN-12 SUBUNIT BETA-RELATED"/>
    <property type="match status" value="1"/>
</dbReference>
<keyword evidence="6 10" id="KW-0339">Growth factor</keyword>
<evidence type="ECO:0000256" key="4">
    <source>
        <dbReference type="ARBA" id="ARBA00022525"/>
    </source>
</evidence>
<comment type="subunit">
    <text evidence="9">Heterodimer with IL12B; disulfide-linked. This heterodimer is known as interleukin IL-12. Heterodimer with EBI3/IL27B; not disulfide-linked. This heterodimer is known as interleukin IL-35. Interacts with NBR1; this interaction promotes IL-12 secretion.</text>
</comment>
<evidence type="ECO:0000256" key="2">
    <source>
        <dbReference type="ARBA" id="ARBA00007432"/>
    </source>
</evidence>
<dbReference type="GO" id="GO:0005615">
    <property type="term" value="C:extracellular space"/>
    <property type="evidence" value="ECO:0007669"/>
    <property type="project" value="UniProtKB-KW"/>
</dbReference>
<dbReference type="Proteomes" id="UP001460270">
    <property type="component" value="Unassembled WGS sequence"/>
</dbReference>
<evidence type="ECO:0000256" key="1">
    <source>
        <dbReference type="ARBA" id="ARBA00004613"/>
    </source>
</evidence>
<dbReference type="AlphaFoldDB" id="A0AAW0Q544"/>
<evidence type="ECO:0000256" key="7">
    <source>
        <dbReference type="ARBA" id="ARBA00023157"/>
    </source>
</evidence>
<proteinExistence type="inferred from homology"/>
<keyword evidence="8" id="KW-0325">Glycoprotein</keyword>
<dbReference type="Pfam" id="PF03039">
    <property type="entry name" value="IL12"/>
    <property type="match status" value="1"/>
</dbReference>
<name>A0AAW0Q544_9GOBI</name>
<reference evidence="12" key="1">
    <citation type="submission" date="2024-04" db="EMBL/GenBank/DDBJ databases">
        <title>Salinicola lusitanus LLJ914,a marine bacterium isolated from the Okinawa Trough.</title>
        <authorList>
            <person name="Li J."/>
        </authorList>
    </citation>
    <scope>NUCLEOTIDE SEQUENCE [LARGE SCALE GENOMIC DNA]</scope>
</reference>
<accession>A0AAW0Q544</accession>
<organism evidence="11 12">
    <name type="scientific">Mugilogobius chulae</name>
    <name type="common">yellowstripe goby</name>
    <dbReference type="NCBI Taxonomy" id="88201"/>
    <lineage>
        <taxon>Eukaryota</taxon>
        <taxon>Metazoa</taxon>
        <taxon>Chordata</taxon>
        <taxon>Craniata</taxon>
        <taxon>Vertebrata</taxon>
        <taxon>Euteleostomi</taxon>
        <taxon>Actinopterygii</taxon>
        <taxon>Neopterygii</taxon>
        <taxon>Teleostei</taxon>
        <taxon>Neoteleostei</taxon>
        <taxon>Acanthomorphata</taxon>
        <taxon>Gobiaria</taxon>
        <taxon>Gobiiformes</taxon>
        <taxon>Gobioidei</taxon>
        <taxon>Gobiidae</taxon>
        <taxon>Gobionellinae</taxon>
        <taxon>Mugilogobius</taxon>
    </lineage>
</organism>
<evidence type="ECO:0000256" key="6">
    <source>
        <dbReference type="ARBA" id="ARBA00023030"/>
    </source>
</evidence>
<sequence>MLPVTLYPAFFVLFSIWHGGFALPITKIVTDICVLSAQELLDNIGDALTPDMTLQENLFKGINCTQQSVDLNTENNTPTECAPLGISCSGESKSQFNEERCMESIMKDLHHYYKILSAHPDPDRFLSTVLLRLRKLMMNCFAWTIPEDLNESSSETPSRYDDRLSLCKKMKGFQIRTITINRALGYMKSGEHNK</sequence>
<keyword evidence="4 10" id="KW-0964">Secreted</keyword>
<keyword evidence="10" id="KW-0202">Cytokine</keyword>
<dbReference type="SUPFAM" id="SSF47266">
    <property type="entry name" value="4-helical cytokines"/>
    <property type="match status" value="1"/>
</dbReference>
<comment type="subcellular location">
    <subcellularLocation>
        <location evidence="1 10">Secreted</location>
    </subcellularLocation>
</comment>
<dbReference type="InterPro" id="IPR009079">
    <property type="entry name" value="4_helix_cytokine-like_core"/>
</dbReference>
<dbReference type="GO" id="GO:0008083">
    <property type="term" value="F:growth factor activity"/>
    <property type="evidence" value="ECO:0007669"/>
    <property type="project" value="UniProtKB-KW"/>
</dbReference>
<evidence type="ECO:0000256" key="8">
    <source>
        <dbReference type="ARBA" id="ARBA00023180"/>
    </source>
</evidence>
<gene>
    <name evidence="10" type="primary">IL12A</name>
    <name evidence="11" type="ORF">WMY93_001388</name>
</gene>
<feature type="signal peptide" evidence="10">
    <location>
        <begin position="1"/>
        <end position="22"/>
    </location>
</feature>
<comment type="caution">
    <text evidence="11">The sequence shown here is derived from an EMBL/GenBank/DDBJ whole genome shotgun (WGS) entry which is preliminary data.</text>
</comment>
<evidence type="ECO:0000313" key="12">
    <source>
        <dbReference type="Proteomes" id="UP001460270"/>
    </source>
</evidence>
<dbReference type="GO" id="GO:0005125">
    <property type="term" value="F:cytokine activity"/>
    <property type="evidence" value="ECO:0007669"/>
    <property type="project" value="UniProtKB-KW"/>
</dbReference>
<evidence type="ECO:0000256" key="3">
    <source>
        <dbReference type="ARBA" id="ARBA00014463"/>
    </source>
</evidence>
<keyword evidence="7 10" id="KW-1015">Disulfide bond</keyword>
<dbReference type="GO" id="GO:0006955">
    <property type="term" value="P:immune response"/>
    <property type="evidence" value="ECO:0007669"/>
    <property type="project" value="InterPro"/>
</dbReference>
<keyword evidence="5 10" id="KW-0732">Signal</keyword>
<comment type="subunit">
    <text evidence="10">Heterodimer with IL12B; disulfide-linked. The heterodimer is known as interleukin IL-12.</text>
</comment>
<dbReference type="EMBL" id="JBBPFD010000001">
    <property type="protein sequence ID" value="KAK7945660.1"/>
    <property type="molecule type" value="Genomic_DNA"/>
</dbReference>
<dbReference type="Gene3D" id="1.20.1250.10">
    <property type="match status" value="1"/>
</dbReference>
<protein>
    <recommendedName>
        <fullName evidence="3 10">Interleukin-12 subunit alpha</fullName>
        <shortName evidence="10">IL-12A</shortName>
    </recommendedName>
</protein>
<evidence type="ECO:0000313" key="11">
    <source>
        <dbReference type="EMBL" id="KAK7945660.1"/>
    </source>
</evidence>
<evidence type="ECO:0000256" key="10">
    <source>
        <dbReference type="RuleBase" id="RU363133"/>
    </source>
</evidence>
<evidence type="ECO:0000256" key="9">
    <source>
        <dbReference type="ARBA" id="ARBA00047077"/>
    </source>
</evidence>
<dbReference type="GO" id="GO:0005143">
    <property type="term" value="F:interleukin-12 receptor binding"/>
    <property type="evidence" value="ECO:0007669"/>
    <property type="project" value="InterPro"/>
</dbReference>
<dbReference type="InterPro" id="IPR050676">
    <property type="entry name" value="IL-12"/>
</dbReference>